<keyword evidence="1" id="KW-0677">Repeat</keyword>
<dbReference type="EMBL" id="VDCV01000018">
    <property type="protein sequence ID" value="KAB5513640.1"/>
    <property type="molecule type" value="Genomic_DNA"/>
</dbReference>
<comment type="caution">
    <text evidence="6">The sequence shown here is derived from an EMBL/GenBank/DDBJ whole genome shotgun (WGS) entry which is preliminary data.</text>
</comment>
<proteinExistence type="predicted"/>
<evidence type="ECO:0000259" key="5">
    <source>
        <dbReference type="Pfam" id="PF18052"/>
    </source>
</evidence>
<protein>
    <recommendedName>
        <fullName evidence="5">Disease resistance N-terminal domain-containing protein</fullName>
    </recommendedName>
</protein>
<dbReference type="Pfam" id="PF18052">
    <property type="entry name" value="Rx_N"/>
    <property type="match status" value="1"/>
</dbReference>
<dbReference type="Gene3D" id="1.20.5.4130">
    <property type="match status" value="1"/>
</dbReference>
<feature type="chain" id="PRO_5024309300" description="Disease resistance N-terminal domain-containing protein" evidence="4">
    <location>
        <begin position="22"/>
        <end position="87"/>
    </location>
</feature>
<dbReference type="Proteomes" id="UP000326939">
    <property type="component" value="Chromosome 18"/>
</dbReference>
<accession>A0A5N5J753</accession>
<keyword evidence="3" id="KW-0611">Plant defense</keyword>
<keyword evidence="7" id="KW-1185">Reference proteome</keyword>
<evidence type="ECO:0000256" key="2">
    <source>
        <dbReference type="ARBA" id="ARBA00022741"/>
    </source>
</evidence>
<feature type="domain" description="Disease resistance N-terminal" evidence="5">
    <location>
        <begin position="41"/>
        <end position="85"/>
    </location>
</feature>
<organism evidence="6 7">
    <name type="scientific">Salix brachista</name>
    <dbReference type="NCBI Taxonomy" id="2182728"/>
    <lineage>
        <taxon>Eukaryota</taxon>
        <taxon>Viridiplantae</taxon>
        <taxon>Streptophyta</taxon>
        <taxon>Embryophyta</taxon>
        <taxon>Tracheophyta</taxon>
        <taxon>Spermatophyta</taxon>
        <taxon>Magnoliopsida</taxon>
        <taxon>eudicotyledons</taxon>
        <taxon>Gunneridae</taxon>
        <taxon>Pentapetalae</taxon>
        <taxon>rosids</taxon>
        <taxon>fabids</taxon>
        <taxon>Malpighiales</taxon>
        <taxon>Salicaceae</taxon>
        <taxon>Saliceae</taxon>
        <taxon>Salix</taxon>
    </lineage>
</organism>
<evidence type="ECO:0000256" key="1">
    <source>
        <dbReference type="ARBA" id="ARBA00022737"/>
    </source>
</evidence>
<evidence type="ECO:0000256" key="3">
    <source>
        <dbReference type="ARBA" id="ARBA00022821"/>
    </source>
</evidence>
<evidence type="ECO:0000256" key="4">
    <source>
        <dbReference type="SAM" id="SignalP"/>
    </source>
</evidence>
<dbReference type="GO" id="GO:0000166">
    <property type="term" value="F:nucleotide binding"/>
    <property type="evidence" value="ECO:0007669"/>
    <property type="project" value="UniProtKB-KW"/>
</dbReference>
<evidence type="ECO:0000313" key="7">
    <source>
        <dbReference type="Proteomes" id="UP000326939"/>
    </source>
</evidence>
<dbReference type="AlphaFoldDB" id="A0A5N5J753"/>
<name>A0A5N5J753_9ROSI</name>
<keyword evidence="4" id="KW-0732">Signal</keyword>
<sequence length="87" mass="9822">MFASDSIRTTSFFVYLVVALAQDACLNYFMSRNNVKFEWIKLSSIIAQEVQQEVRIVTGVKNEVRKLESNFKAIQAVLADAEQSKGS</sequence>
<keyword evidence="2" id="KW-0547">Nucleotide-binding</keyword>
<reference evidence="7" key="1">
    <citation type="journal article" date="2019" name="Gigascience">
        <title>De novo genome assembly of the endangered Acer yangbiense, a plant species with extremely small populations endemic to Yunnan Province, China.</title>
        <authorList>
            <person name="Yang J."/>
            <person name="Wariss H.M."/>
            <person name="Tao L."/>
            <person name="Zhang R."/>
            <person name="Yun Q."/>
            <person name="Hollingsworth P."/>
            <person name="Dao Z."/>
            <person name="Luo G."/>
            <person name="Guo H."/>
            <person name="Ma Y."/>
            <person name="Sun W."/>
        </authorList>
    </citation>
    <scope>NUCLEOTIDE SEQUENCE [LARGE SCALE GENOMIC DNA]</scope>
    <source>
        <strain evidence="7">cv. br00</strain>
    </source>
</reference>
<dbReference type="GO" id="GO:0006952">
    <property type="term" value="P:defense response"/>
    <property type="evidence" value="ECO:0007669"/>
    <property type="project" value="UniProtKB-KW"/>
</dbReference>
<evidence type="ECO:0000313" key="6">
    <source>
        <dbReference type="EMBL" id="KAB5513640.1"/>
    </source>
</evidence>
<dbReference type="InterPro" id="IPR041118">
    <property type="entry name" value="Rx_N"/>
</dbReference>
<feature type="signal peptide" evidence="4">
    <location>
        <begin position="1"/>
        <end position="21"/>
    </location>
</feature>
<gene>
    <name evidence="6" type="ORF">DKX38_027546</name>
</gene>